<protein>
    <submittedName>
        <fullName evidence="1">Uncharacterized protein</fullName>
    </submittedName>
</protein>
<evidence type="ECO:0000313" key="1">
    <source>
        <dbReference type="EMBL" id="GMS85343.1"/>
    </source>
</evidence>
<gene>
    <name evidence="1" type="ORF">PENTCL1PPCAC_7518</name>
</gene>
<reference evidence="1" key="1">
    <citation type="submission" date="2023-10" db="EMBL/GenBank/DDBJ databases">
        <title>Genome assembly of Pristionchus species.</title>
        <authorList>
            <person name="Yoshida K."/>
            <person name="Sommer R.J."/>
        </authorList>
    </citation>
    <scope>NUCLEOTIDE SEQUENCE</scope>
    <source>
        <strain evidence="1">RS0144</strain>
    </source>
</reference>
<dbReference type="EMBL" id="BTSX01000002">
    <property type="protein sequence ID" value="GMS85343.1"/>
    <property type="molecule type" value="Genomic_DNA"/>
</dbReference>
<feature type="non-terminal residue" evidence="1">
    <location>
        <position position="1"/>
    </location>
</feature>
<name>A0AAV5STC4_9BILA</name>
<dbReference type="AlphaFoldDB" id="A0AAV5STC4"/>
<organism evidence="1 2">
    <name type="scientific">Pristionchus entomophagus</name>
    <dbReference type="NCBI Taxonomy" id="358040"/>
    <lineage>
        <taxon>Eukaryota</taxon>
        <taxon>Metazoa</taxon>
        <taxon>Ecdysozoa</taxon>
        <taxon>Nematoda</taxon>
        <taxon>Chromadorea</taxon>
        <taxon>Rhabditida</taxon>
        <taxon>Rhabditina</taxon>
        <taxon>Diplogasteromorpha</taxon>
        <taxon>Diplogasteroidea</taxon>
        <taxon>Neodiplogasteridae</taxon>
        <taxon>Pristionchus</taxon>
    </lineage>
</organism>
<evidence type="ECO:0000313" key="2">
    <source>
        <dbReference type="Proteomes" id="UP001432027"/>
    </source>
</evidence>
<proteinExistence type="predicted"/>
<sequence>IINVIKTHKVEELTLVVGRNVTSDKVQFLFQLSSHIRSLHILQQRIKKSDMTHYFLGINGAEWSPIILEMFSKKLDKLFIDNCYYPAYLSDQSIDQLNGELPILGKKLLFSSSCLYPKGLNYMDNDHTVMVTKSAYPDRLNIIHSSRKHEQLEP</sequence>
<keyword evidence="2" id="KW-1185">Reference proteome</keyword>
<comment type="caution">
    <text evidence="1">The sequence shown here is derived from an EMBL/GenBank/DDBJ whole genome shotgun (WGS) entry which is preliminary data.</text>
</comment>
<dbReference type="Proteomes" id="UP001432027">
    <property type="component" value="Unassembled WGS sequence"/>
</dbReference>
<accession>A0AAV5STC4</accession>